<evidence type="ECO:0000259" key="1">
    <source>
        <dbReference type="PROSITE" id="PS50041"/>
    </source>
</evidence>
<dbReference type="InterPro" id="IPR001304">
    <property type="entry name" value="C-type_lectin-like"/>
</dbReference>
<dbReference type="EMBL" id="JBBPFD010000019">
    <property type="protein sequence ID" value="KAK7886211.1"/>
    <property type="molecule type" value="Genomic_DNA"/>
</dbReference>
<sequence length="110" mass="12770">MAQQDRHISSHKPHPHSLMGFYVLHSSAYENLLFSEAKSWSEAQSFCRQECVDLSTVHDMEEMEVLKMLEDQYEDALWIGLYKGVDLNYQWSLAGERFYGDGEKTTSTQT</sequence>
<dbReference type="InterPro" id="IPR016186">
    <property type="entry name" value="C-type_lectin-like/link_sf"/>
</dbReference>
<name>A0AAW0N623_9GOBI</name>
<dbReference type="PROSITE" id="PS50041">
    <property type="entry name" value="C_TYPE_LECTIN_2"/>
    <property type="match status" value="1"/>
</dbReference>
<organism evidence="2 3">
    <name type="scientific">Mugilogobius chulae</name>
    <name type="common">yellowstripe goby</name>
    <dbReference type="NCBI Taxonomy" id="88201"/>
    <lineage>
        <taxon>Eukaryota</taxon>
        <taxon>Metazoa</taxon>
        <taxon>Chordata</taxon>
        <taxon>Craniata</taxon>
        <taxon>Vertebrata</taxon>
        <taxon>Euteleostomi</taxon>
        <taxon>Actinopterygii</taxon>
        <taxon>Neopterygii</taxon>
        <taxon>Teleostei</taxon>
        <taxon>Neoteleostei</taxon>
        <taxon>Acanthomorphata</taxon>
        <taxon>Gobiaria</taxon>
        <taxon>Gobiiformes</taxon>
        <taxon>Gobioidei</taxon>
        <taxon>Gobiidae</taxon>
        <taxon>Gobionellinae</taxon>
        <taxon>Mugilogobius</taxon>
    </lineage>
</organism>
<dbReference type="Gene3D" id="3.10.100.10">
    <property type="entry name" value="Mannose-Binding Protein A, subunit A"/>
    <property type="match status" value="1"/>
</dbReference>
<evidence type="ECO:0000313" key="3">
    <source>
        <dbReference type="Proteomes" id="UP001460270"/>
    </source>
</evidence>
<reference evidence="3" key="1">
    <citation type="submission" date="2024-04" db="EMBL/GenBank/DDBJ databases">
        <title>Salinicola lusitanus LLJ914,a marine bacterium isolated from the Okinawa Trough.</title>
        <authorList>
            <person name="Li J."/>
        </authorList>
    </citation>
    <scope>NUCLEOTIDE SEQUENCE [LARGE SCALE GENOMIC DNA]</scope>
</reference>
<evidence type="ECO:0000313" key="2">
    <source>
        <dbReference type="EMBL" id="KAK7886211.1"/>
    </source>
</evidence>
<dbReference type="PANTHER" id="PTHR45784">
    <property type="entry name" value="C-TYPE LECTIN DOMAIN FAMILY 20 MEMBER A-RELATED"/>
    <property type="match status" value="1"/>
</dbReference>
<protein>
    <recommendedName>
        <fullName evidence="1">C-type lectin domain-containing protein</fullName>
    </recommendedName>
</protein>
<dbReference type="PANTHER" id="PTHR45784:SF3">
    <property type="entry name" value="C-TYPE LECTIN DOMAIN FAMILY 4 MEMBER K-LIKE-RELATED"/>
    <property type="match status" value="1"/>
</dbReference>
<feature type="domain" description="C-type lectin" evidence="1">
    <location>
        <begin position="33"/>
        <end position="92"/>
    </location>
</feature>
<dbReference type="InterPro" id="IPR016187">
    <property type="entry name" value="CTDL_fold"/>
</dbReference>
<dbReference type="Proteomes" id="UP001460270">
    <property type="component" value="Unassembled WGS sequence"/>
</dbReference>
<dbReference type="Pfam" id="PF00059">
    <property type="entry name" value="Lectin_C"/>
    <property type="match status" value="1"/>
</dbReference>
<comment type="caution">
    <text evidence="2">The sequence shown here is derived from an EMBL/GenBank/DDBJ whole genome shotgun (WGS) entry which is preliminary data.</text>
</comment>
<proteinExistence type="predicted"/>
<dbReference type="SUPFAM" id="SSF56436">
    <property type="entry name" value="C-type lectin-like"/>
    <property type="match status" value="1"/>
</dbReference>
<accession>A0AAW0N623</accession>
<keyword evidence="3" id="KW-1185">Reference proteome</keyword>
<dbReference type="AlphaFoldDB" id="A0AAW0N623"/>
<gene>
    <name evidence="2" type="ORF">WMY93_025832</name>
</gene>